<name>A0A398B8A2_9BACI</name>
<dbReference type="RefSeq" id="WP_119112893.1">
    <property type="nucleotide sequence ID" value="NZ_CBCSEO010000033.1"/>
</dbReference>
<dbReference type="InterPro" id="IPR010359">
    <property type="entry name" value="IrrE_HExxH"/>
</dbReference>
<gene>
    <name evidence="2" type="ORF">D1970_10860</name>
</gene>
<dbReference type="OrthoDB" id="2417909at2"/>
<feature type="domain" description="IrrE N-terminal-like" evidence="1">
    <location>
        <begin position="48"/>
        <end position="143"/>
    </location>
</feature>
<reference evidence="2 3" key="1">
    <citation type="submission" date="2018-08" db="EMBL/GenBank/DDBJ databases">
        <title>Bacillus jemisoniae sp. nov., Bacillus chryseoplanitiae sp. nov., Bacillus resnikiae sp. nov., and Bacillus frankliniae sp. nov., isolated from Viking spacecraft and associated surfaces.</title>
        <authorList>
            <person name="Seuylemezian A."/>
            <person name="Vaishampayan P."/>
        </authorList>
    </citation>
    <scope>NUCLEOTIDE SEQUENCE [LARGE SCALE GENOMIC DNA]</scope>
    <source>
        <strain evidence="2 3">JJ-247</strain>
    </source>
</reference>
<evidence type="ECO:0000313" key="2">
    <source>
        <dbReference type="EMBL" id="RID85058.1"/>
    </source>
</evidence>
<dbReference type="AlphaFoldDB" id="A0A398B8A2"/>
<evidence type="ECO:0000313" key="3">
    <source>
        <dbReference type="Proteomes" id="UP000265816"/>
    </source>
</evidence>
<protein>
    <submittedName>
        <fullName evidence="2">ImmA/IrrE family metallo-endopeptidase</fullName>
    </submittedName>
</protein>
<proteinExistence type="predicted"/>
<dbReference type="Pfam" id="PF06114">
    <property type="entry name" value="Peptidase_M78"/>
    <property type="match status" value="1"/>
</dbReference>
<comment type="caution">
    <text evidence="2">The sequence shown here is derived from an EMBL/GenBank/DDBJ whole genome shotgun (WGS) entry which is preliminary data.</text>
</comment>
<evidence type="ECO:0000259" key="1">
    <source>
        <dbReference type="Pfam" id="PF06114"/>
    </source>
</evidence>
<dbReference type="Proteomes" id="UP000265816">
    <property type="component" value="Unassembled WGS sequence"/>
</dbReference>
<organism evidence="2 3">
    <name type="scientific">Mesobacillus zeae</name>
    <dbReference type="NCBI Taxonomy" id="1917180"/>
    <lineage>
        <taxon>Bacteria</taxon>
        <taxon>Bacillati</taxon>
        <taxon>Bacillota</taxon>
        <taxon>Bacilli</taxon>
        <taxon>Bacillales</taxon>
        <taxon>Bacillaceae</taxon>
        <taxon>Mesobacillus</taxon>
    </lineage>
</organism>
<keyword evidence="3" id="KW-1185">Reference proteome</keyword>
<sequence>MRYHTTLLEDWIQNFYFNIGVFHPHQLDIEDIIHRVGYSLTYRNISSRFYNDEVIIDERLTPQQQWQEFAHELCHAERHSGNQLIMPQQFIELQEYQANLFAYHFCVPTFMLRNIVLPSNRKEAALLISGTFNVEFKFAVFRLRIYERQHRFEMISGCRY</sequence>
<dbReference type="EMBL" id="QWVT01000017">
    <property type="protein sequence ID" value="RID85058.1"/>
    <property type="molecule type" value="Genomic_DNA"/>
</dbReference>
<accession>A0A398B8A2</accession>